<dbReference type="InterPro" id="IPR029044">
    <property type="entry name" value="Nucleotide-diphossugar_trans"/>
</dbReference>
<name>A0A6M3XXQ3_9ZZZZ</name>
<keyword evidence="2" id="KW-0808">Transferase</keyword>
<evidence type="ECO:0000313" key="2">
    <source>
        <dbReference type="EMBL" id="QJI01858.1"/>
    </source>
</evidence>
<dbReference type="EMBL" id="MT144956">
    <property type="protein sequence ID" value="QJI01858.1"/>
    <property type="molecule type" value="Genomic_DNA"/>
</dbReference>
<gene>
    <name evidence="2" type="ORF">TM448B02817_0009</name>
</gene>
<feature type="transmembrane region" description="Helical" evidence="1">
    <location>
        <begin position="162"/>
        <end position="186"/>
    </location>
</feature>
<accession>A0A6M3XXQ3</accession>
<dbReference type="GO" id="GO:0016740">
    <property type="term" value="F:transferase activity"/>
    <property type="evidence" value="ECO:0007669"/>
    <property type="project" value="UniProtKB-KW"/>
</dbReference>
<sequence length="196" mass="22986">MVRQDASGLSRAITISRDDIFGSGKAVFRQNAEVPTYVDTVFGGCYRREVFEKIGYFNEKLHRSGDLEFNLRMKEAGLKTLYVPEIKSWYYARTDFWDFVKHNFKDGKWSLLMMKYSSVKFGARRLVPMVFVLTLPISIWPYLLLCLARACQVTYRERDWRLLFTMPIAFFSLHVSYGLGSVWAVCKLLKEAVWRE</sequence>
<keyword evidence="1" id="KW-0812">Transmembrane</keyword>
<dbReference type="AlphaFoldDB" id="A0A6M3XXQ3"/>
<reference evidence="2" key="1">
    <citation type="submission" date="2020-03" db="EMBL/GenBank/DDBJ databases">
        <title>The deep terrestrial virosphere.</title>
        <authorList>
            <person name="Holmfeldt K."/>
            <person name="Nilsson E."/>
            <person name="Simone D."/>
            <person name="Lopez-Fernandez M."/>
            <person name="Wu X."/>
            <person name="de Brujin I."/>
            <person name="Lundin D."/>
            <person name="Andersson A."/>
            <person name="Bertilsson S."/>
            <person name="Dopson M."/>
        </authorList>
    </citation>
    <scope>NUCLEOTIDE SEQUENCE</scope>
    <source>
        <strain evidence="2">TM448B02817</strain>
    </source>
</reference>
<feature type="transmembrane region" description="Helical" evidence="1">
    <location>
        <begin position="126"/>
        <end position="150"/>
    </location>
</feature>
<organism evidence="2">
    <name type="scientific">viral metagenome</name>
    <dbReference type="NCBI Taxonomy" id="1070528"/>
    <lineage>
        <taxon>unclassified sequences</taxon>
        <taxon>metagenomes</taxon>
        <taxon>organismal metagenomes</taxon>
    </lineage>
</organism>
<evidence type="ECO:0000256" key="1">
    <source>
        <dbReference type="SAM" id="Phobius"/>
    </source>
</evidence>
<dbReference type="SUPFAM" id="SSF53448">
    <property type="entry name" value="Nucleotide-diphospho-sugar transferases"/>
    <property type="match status" value="1"/>
</dbReference>
<keyword evidence="1" id="KW-0472">Membrane</keyword>
<keyword evidence="1" id="KW-1133">Transmembrane helix</keyword>
<dbReference type="Gene3D" id="3.90.550.10">
    <property type="entry name" value="Spore Coat Polysaccharide Biosynthesis Protein SpsA, Chain A"/>
    <property type="match status" value="1"/>
</dbReference>
<protein>
    <submittedName>
        <fullName evidence="2">Putative glycosyltransferase</fullName>
    </submittedName>
</protein>
<proteinExistence type="predicted"/>